<evidence type="ECO:0000256" key="1">
    <source>
        <dbReference type="SAM" id="MobiDB-lite"/>
    </source>
</evidence>
<feature type="domain" description="CAAX prenyl protease 2/Lysostaphin resistance protein A-like" evidence="3">
    <location>
        <begin position="151"/>
        <end position="241"/>
    </location>
</feature>
<protein>
    <recommendedName>
        <fullName evidence="3">CAAX prenyl protease 2/Lysostaphin resistance protein A-like domain-containing protein</fullName>
    </recommendedName>
</protein>
<feature type="transmembrane region" description="Helical" evidence="2">
    <location>
        <begin position="180"/>
        <end position="200"/>
    </location>
</feature>
<feature type="transmembrane region" description="Helical" evidence="2">
    <location>
        <begin position="274"/>
        <end position="297"/>
    </location>
</feature>
<dbReference type="EMBL" id="BAAANS010000042">
    <property type="protein sequence ID" value="GAA2112102.1"/>
    <property type="molecule type" value="Genomic_DNA"/>
</dbReference>
<keyword evidence="2" id="KW-0812">Transmembrane</keyword>
<gene>
    <name evidence="4" type="ORF">GCM10009759_54570</name>
</gene>
<feature type="region of interest" description="Disordered" evidence="1">
    <location>
        <begin position="1"/>
        <end position="43"/>
    </location>
</feature>
<evidence type="ECO:0000259" key="3">
    <source>
        <dbReference type="Pfam" id="PF02517"/>
    </source>
</evidence>
<feature type="transmembrane region" description="Helical" evidence="2">
    <location>
        <begin position="206"/>
        <end position="225"/>
    </location>
</feature>
<dbReference type="PANTHER" id="PTHR39430:SF1">
    <property type="entry name" value="PROTEASE"/>
    <property type="match status" value="1"/>
</dbReference>
<dbReference type="PANTHER" id="PTHR39430">
    <property type="entry name" value="MEMBRANE-ASSOCIATED PROTEASE-RELATED"/>
    <property type="match status" value="1"/>
</dbReference>
<dbReference type="InterPro" id="IPR003675">
    <property type="entry name" value="Rce1/LyrA-like_dom"/>
</dbReference>
<reference evidence="4 5" key="1">
    <citation type="journal article" date="2019" name="Int. J. Syst. Evol. Microbiol.">
        <title>The Global Catalogue of Microorganisms (GCM) 10K type strain sequencing project: providing services to taxonomists for standard genome sequencing and annotation.</title>
        <authorList>
            <consortium name="The Broad Institute Genomics Platform"/>
            <consortium name="The Broad Institute Genome Sequencing Center for Infectious Disease"/>
            <person name="Wu L."/>
            <person name="Ma J."/>
        </authorList>
    </citation>
    <scope>NUCLEOTIDE SEQUENCE [LARGE SCALE GENOMIC DNA]</scope>
    <source>
        <strain evidence="4 5">JCM 14559</strain>
    </source>
</reference>
<proteinExistence type="predicted"/>
<sequence>MGTTTTGQQGVEFDGSGEGTAGAGAGAATGAAGGAAVRGGPPGPVRRALRSPIGWMLTGAVGVTLVSGLTANGPGPVPALGAAAAVAVYWLVMRRQAGRPVPEIARSGAWRAALHGGGVGLGFVLGSVLVIMACGGYSFSWAGKDVLSVVGSTVVVQIGASVSEELIFRGLALQALERLWGSRVALVVTSLFFGVAHLVVPAANGWSALAISLEAGGLLGAAFLWRRSIWFVTGLHFAWNTLEQLLGIPVSGHAPEGLFDVGVHGPAVLNGGAFGLETSLVPVLTALVLAAVMFVRARREGGIESRRRVGN</sequence>
<dbReference type="Proteomes" id="UP001500897">
    <property type="component" value="Unassembled WGS sequence"/>
</dbReference>
<name>A0ABN2XJ60_9ACTN</name>
<accession>A0ABN2XJ60</accession>
<feature type="transmembrane region" description="Helical" evidence="2">
    <location>
        <begin position="114"/>
        <end position="140"/>
    </location>
</feature>
<evidence type="ECO:0000256" key="2">
    <source>
        <dbReference type="SAM" id="Phobius"/>
    </source>
</evidence>
<evidence type="ECO:0000313" key="4">
    <source>
        <dbReference type="EMBL" id="GAA2112102.1"/>
    </source>
</evidence>
<dbReference type="RefSeq" id="WP_344555596.1">
    <property type="nucleotide sequence ID" value="NZ_BAAANS010000042.1"/>
</dbReference>
<feature type="transmembrane region" description="Helical" evidence="2">
    <location>
        <begin position="53"/>
        <end position="71"/>
    </location>
</feature>
<keyword evidence="5" id="KW-1185">Reference proteome</keyword>
<organism evidence="4 5">
    <name type="scientific">Kitasatospora saccharophila</name>
    <dbReference type="NCBI Taxonomy" id="407973"/>
    <lineage>
        <taxon>Bacteria</taxon>
        <taxon>Bacillati</taxon>
        <taxon>Actinomycetota</taxon>
        <taxon>Actinomycetes</taxon>
        <taxon>Kitasatosporales</taxon>
        <taxon>Streptomycetaceae</taxon>
        <taxon>Kitasatospora</taxon>
    </lineage>
</organism>
<evidence type="ECO:0000313" key="5">
    <source>
        <dbReference type="Proteomes" id="UP001500897"/>
    </source>
</evidence>
<dbReference type="Pfam" id="PF02517">
    <property type="entry name" value="Rce1-like"/>
    <property type="match status" value="1"/>
</dbReference>
<feature type="compositionally biased region" description="Gly residues" evidence="1">
    <location>
        <begin position="16"/>
        <end position="37"/>
    </location>
</feature>
<keyword evidence="2" id="KW-1133">Transmembrane helix</keyword>
<keyword evidence="2" id="KW-0472">Membrane</keyword>
<comment type="caution">
    <text evidence="4">The sequence shown here is derived from an EMBL/GenBank/DDBJ whole genome shotgun (WGS) entry which is preliminary data.</text>
</comment>
<feature type="transmembrane region" description="Helical" evidence="2">
    <location>
        <begin position="77"/>
        <end position="93"/>
    </location>
</feature>